<sequence length="152" mass="16936">MALIALTDKDPLGQWGGRIVKEKLACDSVHLSRCYIDHFRGAINPNAINMHKPGAKKIHTRGLFSSGPNKEWCIDGHKKILKTMGISIYGIIDKFSCCKLLLQALPNSWAAEVPPILYLHLVSRFKQPLTKAVKPVNLQLSRLRYGYSGNGL</sequence>
<dbReference type="Proteomes" id="UP001295794">
    <property type="component" value="Unassembled WGS sequence"/>
</dbReference>
<gene>
    <name evidence="1" type="ORF">MYCIT1_LOCUS36018</name>
</gene>
<reference evidence="1" key="1">
    <citation type="submission" date="2023-11" db="EMBL/GenBank/DDBJ databases">
        <authorList>
            <person name="De Vega J J."/>
            <person name="De Vega J J."/>
        </authorList>
    </citation>
    <scope>NUCLEOTIDE SEQUENCE</scope>
</reference>
<organism evidence="1 2">
    <name type="scientific">Mycena citricolor</name>
    <dbReference type="NCBI Taxonomy" id="2018698"/>
    <lineage>
        <taxon>Eukaryota</taxon>
        <taxon>Fungi</taxon>
        <taxon>Dikarya</taxon>
        <taxon>Basidiomycota</taxon>
        <taxon>Agaricomycotina</taxon>
        <taxon>Agaricomycetes</taxon>
        <taxon>Agaricomycetidae</taxon>
        <taxon>Agaricales</taxon>
        <taxon>Marasmiineae</taxon>
        <taxon>Mycenaceae</taxon>
        <taxon>Mycena</taxon>
    </lineage>
</organism>
<name>A0AAD2HX76_9AGAR</name>
<protein>
    <submittedName>
        <fullName evidence="1">Uncharacterized protein</fullName>
    </submittedName>
</protein>
<dbReference type="AlphaFoldDB" id="A0AAD2HX76"/>
<evidence type="ECO:0000313" key="1">
    <source>
        <dbReference type="EMBL" id="CAK5283477.1"/>
    </source>
</evidence>
<accession>A0AAD2HX76</accession>
<keyword evidence="2" id="KW-1185">Reference proteome</keyword>
<comment type="caution">
    <text evidence="1">The sequence shown here is derived from an EMBL/GenBank/DDBJ whole genome shotgun (WGS) entry which is preliminary data.</text>
</comment>
<proteinExistence type="predicted"/>
<evidence type="ECO:0000313" key="2">
    <source>
        <dbReference type="Proteomes" id="UP001295794"/>
    </source>
</evidence>
<dbReference type="EMBL" id="CAVNYO010000466">
    <property type="protein sequence ID" value="CAK5283477.1"/>
    <property type="molecule type" value="Genomic_DNA"/>
</dbReference>